<dbReference type="EMBL" id="JAWHQM010000040">
    <property type="protein sequence ID" value="KAK5634399.1"/>
    <property type="molecule type" value="Genomic_DNA"/>
</dbReference>
<comment type="caution">
    <text evidence="1">The sequence shown here is derived from an EMBL/GenBank/DDBJ whole genome shotgun (WGS) entry which is preliminary data.</text>
</comment>
<gene>
    <name evidence="1" type="ORF">RRF57_010112</name>
</gene>
<name>A0AAN7V3B4_9PEZI</name>
<protein>
    <submittedName>
        <fullName evidence="1">Uncharacterized protein</fullName>
    </submittedName>
</protein>
<proteinExistence type="predicted"/>
<organism evidence="1 2">
    <name type="scientific">Xylaria bambusicola</name>
    <dbReference type="NCBI Taxonomy" id="326684"/>
    <lineage>
        <taxon>Eukaryota</taxon>
        <taxon>Fungi</taxon>
        <taxon>Dikarya</taxon>
        <taxon>Ascomycota</taxon>
        <taxon>Pezizomycotina</taxon>
        <taxon>Sordariomycetes</taxon>
        <taxon>Xylariomycetidae</taxon>
        <taxon>Xylariales</taxon>
        <taxon>Xylariaceae</taxon>
        <taxon>Xylaria</taxon>
    </lineage>
</organism>
<evidence type="ECO:0000313" key="2">
    <source>
        <dbReference type="Proteomes" id="UP001305414"/>
    </source>
</evidence>
<reference evidence="1 2" key="1">
    <citation type="submission" date="2023-10" db="EMBL/GenBank/DDBJ databases">
        <title>Draft genome sequence of Xylaria bambusicola isolate GMP-LS, the root and basal stem rot pathogen of sugarcane in Indonesia.</title>
        <authorList>
            <person name="Selvaraj P."/>
            <person name="Muralishankar V."/>
            <person name="Muruganantham S."/>
            <person name="Sp S."/>
            <person name="Haryani S."/>
            <person name="Lau K.J.X."/>
            <person name="Naqvi N.I."/>
        </authorList>
    </citation>
    <scope>NUCLEOTIDE SEQUENCE [LARGE SCALE GENOMIC DNA]</scope>
    <source>
        <strain evidence="1">GMP-LS</strain>
    </source>
</reference>
<dbReference type="Proteomes" id="UP001305414">
    <property type="component" value="Unassembled WGS sequence"/>
</dbReference>
<sequence>MPPSTRISLVEKLVWRPAPFQSPGIGLGWTEILAPNSSATRWRRKRAIHKWSPISIPSQGPTWNSHWAGITSALVPEILMPAYKQAL</sequence>
<keyword evidence="2" id="KW-1185">Reference proteome</keyword>
<dbReference type="AlphaFoldDB" id="A0AAN7V3B4"/>
<evidence type="ECO:0000313" key="1">
    <source>
        <dbReference type="EMBL" id="KAK5634399.1"/>
    </source>
</evidence>
<accession>A0AAN7V3B4</accession>